<dbReference type="AlphaFoldDB" id="A0A1V9XSC5"/>
<keyword evidence="2" id="KW-1185">Reference proteome</keyword>
<dbReference type="Proteomes" id="UP000192247">
    <property type="component" value="Unassembled WGS sequence"/>
</dbReference>
<proteinExistence type="predicted"/>
<dbReference type="InParanoid" id="A0A1V9XSC5"/>
<evidence type="ECO:0000313" key="1">
    <source>
        <dbReference type="EMBL" id="OQR76268.1"/>
    </source>
</evidence>
<dbReference type="EMBL" id="MNPL01005069">
    <property type="protein sequence ID" value="OQR76268.1"/>
    <property type="molecule type" value="Genomic_DNA"/>
</dbReference>
<organism evidence="1 2">
    <name type="scientific">Tropilaelaps mercedesae</name>
    <dbReference type="NCBI Taxonomy" id="418985"/>
    <lineage>
        <taxon>Eukaryota</taxon>
        <taxon>Metazoa</taxon>
        <taxon>Ecdysozoa</taxon>
        <taxon>Arthropoda</taxon>
        <taxon>Chelicerata</taxon>
        <taxon>Arachnida</taxon>
        <taxon>Acari</taxon>
        <taxon>Parasitiformes</taxon>
        <taxon>Mesostigmata</taxon>
        <taxon>Gamasina</taxon>
        <taxon>Dermanyssoidea</taxon>
        <taxon>Laelapidae</taxon>
        <taxon>Tropilaelaps</taxon>
    </lineage>
</organism>
<protein>
    <submittedName>
        <fullName evidence="1">Uncharacterized protein</fullName>
    </submittedName>
</protein>
<comment type="caution">
    <text evidence="1">The sequence shown here is derived from an EMBL/GenBank/DDBJ whole genome shotgun (WGS) entry which is preliminary data.</text>
</comment>
<name>A0A1V9XSC5_9ACAR</name>
<gene>
    <name evidence="1" type="ORF">BIW11_07886</name>
</gene>
<reference evidence="1 2" key="1">
    <citation type="journal article" date="2017" name="Gigascience">
        <title>Draft genome of the honey bee ectoparasitic mite, Tropilaelaps mercedesae, is shaped by the parasitic life history.</title>
        <authorList>
            <person name="Dong X."/>
            <person name="Armstrong S.D."/>
            <person name="Xia D."/>
            <person name="Makepeace B.L."/>
            <person name="Darby A.C."/>
            <person name="Kadowaki T."/>
        </authorList>
    </citation>
    <scope>NUCLEOTIDE SEQUENCE [LARGE SCALE GENOMIC DNA]</scope>
    <source>
        <strain evidence="1">Wuxi-XJTLU</strain>
    </source>
</reference>
<sequence length="117" mass="13166">MHANPAGSAEWRHSQQNMLHLSPILSTKDTLTIKGYQINVLLTSHQTRGLQKQHILNRARASHAFKASPQKNQDATILRRLHRVEYNEAKESSCLPFHAVLGCKTTAGAAFRYIYSS</sequence>
<accession>A0A1V9XSC5</accession>
<evidence type="ECO:0000313" key="2">
    <source>
        <dbReference type="Proteomes" id="UP000192247"/>
    </source>
</evidence>